<dbReference type="EMBL" id="FPJG01000006">
    <property type="protein sequence ID" value="SFW79411.1"/>
    <property type="molecule type" value="Genomic_DNA"/>
</dbReference>
<protein>
    <recommendedName>
        <fullName evidence="3">Anti-anti-sigma factor</fullName>
    </recommendedName>
</protein>
<gene>
    <name evidence="1" type="ORF">SAMN04489730_4735</name>
</gene>
<dbReference type="Gene3D" id="3.30.750.24">
    <property type="entry name" value="STAS domain"/>
    <property type="match status" value="1"/>
</dbReference>
<evidence type="ECO:0000313" key="2">
    <source>
        <dbReference type="Proteomes" id="UP000182740"/>
    </source>
</evidence>
<dbReference type="InterPro" id="IPR036513">
    <property type="entry name" value="STAS_dom_sf"/>
</dbReference>
<dbReference type="AlphaFoldDB" id="A0A1K1S4Z7"/>
<evidence type="ECO:0008006" key="3">
    <source>
        <dbReference type="Google" id="ProtNLM"/>
    </source>
</evidence>
<organism evidence="1 2">
    <name type="scientific">Amycolatopsis australiensis</name>
    <dbReference type="NCBI Taxonomy" id="546364"/>
    <lineage>
        <taxon>Bacteria</taxon>
        <taxon>Bacillati</taxon>
        <taxon>Actinomycetota</taxon>
        <taxon>Actinomycetes</taxon>
        <taxon>Pseudonocardiales</taxon>
        <taxon>Pseudonocardiaceae</taxon>
        <taxon>Amycolatopsis</taxon>
    </lineage>
</organism>
<sequence length="105" mass="10557">MSSAHDGVVEVTDPEAGTMTVRAQGAPAEDDFAAALAAAAAAGVPAVLVDLTGVDHFTTEAVAVLLPHLRDRDYRVIVSPSPAVAGKLARLGLAEIVAPATQSVS</sequence>
<dbReference type="OrthoDB" id="9988931at2"/>
<dbReference type="STRING" id="546364.SAMN04489730_4735"/>
<accession>A0A1K1S4Z7</accession>
<evidence type="ECO:0000313" key="1">
    <source>
        <dbReference type="EMBL" id="SFW79411.1"/>
    </source>
</evidence>
<name>A0A1K1S4Z7_9PSEU</name>
<reference evidence="2" key="1">
    <citation type="submission" date="2016-11" db="EMBL/GenBank/DDBJ databases">
        <authorList>
            <person name="Varghese N."/>
            <person name="Submissions S."/>
        </authorList>
    </citation>
    <scope>NUCLEOTIDE SEQUENCE [LARGE SCALE GENOMIC DNA]</scope>
    <source>
        <strain evidence="2">DSM 44671</strain>
    </source>
</reference>
<keyword evidence="2" id="KW-1185">Reference proteome</keyword>
<dbReference type="Proteomes" id="UP000182740">
    <property type="component" value="Unassembled WGS sequence"/>
</dbReference>
<proteinExistence type="predicted"/>
<dbReference type="RefSeq" id="WP_072478313.1">
    <property type="nucleotide sequence ID" value="NZ_FPJG01000006.1"/>
</dbReference>